<name>Q1N238_9GAMM</name>
<organism evidence="1 2">
    <name type="scientific">Bermanella marisrubri</name>
    <dbReference type="NCBI Taxonomy" id="207949"/>
    <lineage>
        <taxon>Bacteria</taxon>
        <taxon>Pseudomonadati</taxon>
        <taxon>Pseudomonadota</taxon>
        <taxon>Gammaproteobacteria</taxon>
        <taxon>Oceanospirillales</taxon>
        <taxon>Oceanospirillaceae</taxon>
        <taxon>Bermanella</taxon>
    </lineage>
</organism>
<dbReference type="EMBL" id="AAQH01000008">
    <property type="protein sequence ID" value="EAT12326.1"/>
    <property type="molecule type" value="Genomic_DNA"/>
</dbReference>
<proteinExistence type="predicted"/>
<gene>
    <name evidence="1" type="ORF">RED65_15843</name>
</gene>
<comment type="caution">
    <text evidence="1">The sequence shown here is derived from an EMBL/GenBank/DDBJ whole genome shotgun (WGS) entry which is preliminary data.</text>
</comment>
<dbReference type="RefSeq" id="WP_007018377.1">
    <property type="nucleotide sequence ID" value="NZ_CH724116.1"/>
</dbReference>
<keyword evidence="2" id="KW-1185">Reference proteome</keyword>
<dbReference type="OrthoDB" id="6996126at2"/>
<protein>
    <recommendedName>
        <fullName evidence="3">Fis family transcriptional regulator</fullName>
    </recommendedName>
</protein>
<dbReference type="AlphaFoldDB" id="Q1N238"/>
<reference evidence="1 2" key="1">
    <citation type="submission" date="2006-03" db="EMBL/GenBank/DDBJ databases">
        <authorList>
            <person name="Pinhassi J."/>
            <person name="Pedros-Alio C."/>
            <person name="Ferriera S."/>
            <person name="Johnson J."/>
            <person name="Kravitz S."/>
            <person name="Halpern A."/>
            <person name="Remington K."/>
            <person name="Beeson K."/>
            <person name="Tran B."/>
            <person name="Rogers Y.-H."/>
            <person name="Friedman R."/>
            <person name="Venter J.C."/>
        </authorList>
    </citation>
    <scope>NUCLEOTIDE SEQUENCE [LARGE SCALE GENOMIC DNA]</scope>
    <source>
        <strain evidence="1 2">RED65</strain>
    </source>
</reference>
<sequence length="113" mass="13143">MRKTDKKLDNQLRQSLTDVCEIALQELAGFQWLTHTVDYSRFPQSLKIVCVFDMNDELQGYLESDKKHLLKGLIEAELSSLNITLPNKAKQVIYDTEENCRDQHDGNWSKRLS</sequence>
<evidence type="ECO:0000313" key="2">
    <source>
        <dbReference type="Proteomes" id="UP000004263"/>
    </source>
</evidence>
<evidence type="ECO:0000313" key="1">
    <source>
        <dbReference type="EMBL" id="EAT12326.1"/>
    </source>
</evidence>
<dbReference type="HOGENOM" id="CLU_150651_1_0_6"/>
<dbReference type="Proteomes" id="UP000004263">
    <property type="component" value="Unassembled WGS sequence"/>
</dbReference>
<dbReference type="STRING" id="207949.RED65_15843"/>
<accession>Q1N238</accession>
<evidence type="ECO:0008006" key="3">
    <source>
        <dbReference type="Google" id="ProtNLM"/>
    </source>
</evidence>